<dbReference type="EMBL" id="PQXF01000005">
    <property type="protein sequence ID" value="PXF61362.1"/>
    <property type="molecule type" value="Genomic_DNA"/>
</dbReference>
<organism evidence="1 2">
    <name type="scientific">Candidatus Methanogaster sp</name>
    <dbReference type="NCBI Taxonomy" id="3386292"/>
    <lineage>
        <taxon>Archaea</taxon>
        <taxon>Methanobacteriati</taxon>
        <taxon>Methanobacteriota</taxon>
        <taxon>Stenosarchaea group</taxon>
        <taxon>Methanomicrobia</taxon>
        <taxon>Methanosarcinales</taxon>
        <taxon>ANME-2 cluster</taxon>
        <taxon>Candidatus Methanogasteraceae</taxon>
        <taxon>Candidatus Methanogaster</taxon>
    </lineage>
</organism>
<evidence type="ECO:0000313" key="1">
    <source>
        <dbReference type="EMBL" id="PXF61362.1"/>
    </source>
</evidence>
<reference evidence="1" key="1">
    <citation type="submission" date="2018-01" db="EMBL/GenBank/DDBJ databases">
        <authorList>
            <person name="Krukenberg V."/>
        </authorList>
    </citation>
    <scope>NUCLEOTIDE SEQUENCE</scope>
    <source>
        <strain evidence="1">E20ANME2</strain>
    </source>
</reference>
<evidence type="ECO:0000313" key="2">
    <source>
        <dbReference type="Proteomes" id="UP000248329"/>
    </source>
</evidence>
<comment type="caution">
    <text evidence="1">The sequence shown here is derived from an EMBL/GenBank/DDBJ whole genome shotgun (WGS) entry which is preliminary data.</text>
</comment>
<proteinExistence type="predicted"/>
<sequence length="77" mass="8863">MVRPIRGMRNRLWHLSFVPLSANPRSRSLHHVITTIPLFALTEVGKERVIEQAKEIETPVLPEQKQPAGWRSQVKSI</sequence>
<dbReference type="Proteomes" id="UP000248329">
    <property type="component" value="Unassembled WGS sequence"/>
</dbReference>
<accession>A0AC61L4I0</accession>
<protein>
    <submittedName>
        <fullName evidence="1">Uncharacterized protein</fullName>
    </submittedName>
</protein>
<name>A0AC61L4I0_9EURY</name>
<gene>
    <name evidence="1" type="ORF">C4B59_03725</name>
</gene>